<reference evidence="5 6" key="1">
    <citation type="journal article" date="2015" name="Genome Announc.">
        <title>Expanding the biotechnology potential of lactobacilli through comparative genomics of 213 strains and associated genera.</title>
        <authorList>
            <person name="Sun Z."/>
            <person name="Harris H.M."/>
            <person name="McCann A."/>
            <person name="Guo C."/>
            <person name="Argimon S."/>
            <person name="Zhang W."/>
            <person name="Yang X."/>
            <person name="Jeffery I.B."/>
            <person name="Cooney J.C."/>
            <person name="Kagawa T.F."/>
            <person name="Liu W."/>
            <person name="Song Y."/>
            <person name="Salvetti E."/>
            <person name="Wrobel A."/>
            <person name="Rasinkangas P."/>
            <person name="Parkhill J."/>
            <person name="Rea M.C."/>
            <person name="O'Sullivan O."/>
            <person name="Ritari J."/>
            <person name="Douillard F.P."/>
            <person name="Paul Ross R."/>
            <person name="Yang R."/>
            <person name="Briner A.E."/>
            <person name="Felis G.E."/>
            <person name="de Vos W.M."/>
            <person name="Barrangou R."/>
            <person name="Klaenhammer T.R."/>
            <person name="Caufield P.W."/>
            <person name="Cui Y."/>
            <person name="Zhang H."/>
            <person name="O'Toole P.W."/>
        </authorList>
    </citation>
    <scope>NUCLEOTIDE SEQUENCE [LARGE SCALE GENOMIC DNA]</scope>
    <source>
        <strain evidence="5 6">DSM 20253</strain>
    </source>
</reference>
<dbReference type="InterPro" id="IPR021759">
    <property type="entry name" value="WxLIP_HBD"/>
</dbReference>
<feature type="signal peptide" evidence="2">
    <location>
        <begin position="1"/>
        <end position="32"/>
    </location>
</feature>
<dbReference type="STRING" id="1423796.FC24_GL000606"/>
<keyword evidence="1" id="KW-1133">Transmembrane helix</keyword>
<feature type="transmembrane region" description="Helical" evidence="1">
    <location>
        <begin position="323"/>
        <end position="345"/>
    </location>
</feature>
<feature type="domain" description="WxL Interacting Protein peptidoglycan binding" evidence="3">
    <location>
        <begin position="41"/>
        <end position="162"/>
    </location>
</feature>
<sequence length="349" mass="38929">MLRKFLKNSLLGIALLGLSALISAFLGAPAQAGVTKESADFEVQRIPSSGQVNTSANYFDLRFKPKSTQTIRMRVQNFSDHKITVHSTLRNAMTQMGGGISFTENTEALDPSLKYPFTKLAKLKKGHQKIKLAPQQAKIIEATIKMPAKHFEGMVYGDWHFIEYAKKNKGKSATISGNYAYSMGIALRGRAYNIYPKLKYRDVTPTLYHRHPAIAVNLRNIKPMALTKVSAQAVITPQGKDKPKYVFQKADTSVAPNSVISLPISWAYNRLKPGKYTVKAKLSGQNLWNRLPMQWTFKKSFTVSKDTADKLNKQAIKKPVNKWAFAAVASGALMIVSAVALWRVIRLRP</sequence>
<dbReference type="OrthoDB" id="2365961at2"/>
<dbReference type="InterPro" id="IPR010317">
    <property type="entry name" value="WxLIP_PGBD"/>
</dbReference>
<dbReference type="PATRIC" id="fig|1423796.3.peg.624"/>
<dbReference type="Pfam" id="PF06030">
    <property type="entry name" value="WxLIP_PGBD"/>
    <property type="match status" value="1"/>
</dbReference>
<evidence type="ECO:0000313" key="6">
    <source>
        <dbReference type="Proteomes" id="UP000051638"/>
    </source>
</evidence>
<dbReference type="AlphaFoldDB" id="A0A0R2DER3"/>
<evidence type="ECO:0000259" key="4">
    <source>
        <dbReference type="Pfam" id="PF11797"/>
    </source>
</evidence>
<evidence type="ECO:0000259" key="3">
    <source>
        <dbReference type="Pfam" id="PF06030"/>
    </source>
</evidence>
<dbReference type="Proteomes" id="UP000051638">
    <property type="component" value="Unassembled WGS sequence"/>
</dbReference>
<dbReference type="Pfam" id="PF11797">
    <property type="entry name" value="WxLIP_HBD"/>
    <property type="match status" value="1"/>
</dbReference>
<keyword evidence="6" id="KW-1185">Reference proteome</keyword>
<dbReference type="EMBL" id="AYYI01000021">
    <property type="protein sequence ID" value="KRM98971.1"/>
    <property type="molecule type" value="Genomic_DNA"/>
</dbReference>
<gene>
    <name evidence="5" type="ORF">FC24_GL000606</name>
</gene>
<evidence type="ECO:0000313" key="5">
    <source>
        <dbReference type="EMBL" id="KRM98971.1"/>
    </source>
</evidence>
<proteinExistence type="predicted"/>
<evidence type="ECO:0000256" key="1">
    <source>
        <dbReference type="SAM" id="Phobius"/>
    </source>
</evidence>
<feature type="domain" description="WxL Interacting Protein host binding" evidence="4">
    <location>
        <begin position="172"/>
        <end position="313"/>
    </location>
</feature>
<accession>A0A0R2DER3</accession>
<protein>
    <submittedName>
        <fullName evidence="5">Uncharacterized protein</fullName>
    </submittedName>
</protein>
<organism evidence="5 6">
    <name type="scientific">Loigolactobacillus rennini DSM 20253</name>
    <dbReference type="NCBI Taxonomy" id="1423796"/>
    <lineage>
        <taxon>Bacteria</taxon>
        <taxon>Bacillati</taxon>
        <taxon>Bacillota</taxon>
        <taxon>Bacilli</taxon>
        <taxon>Lactobacillales</taxon>
        <taxon>Lactobacillaceae</taxon>
        <taxon>Loigolactobacillus</taxon>
    </lineage>
</organism>
<name>A0A0R2DER3_9LACO</name>
<keyword evidence="2" id="KW-0732">Signal</keyword>
<keyword evidence="1" id="KW-0812">Transmembrane</keyword>
<keyword evidence="1" id="KW-0472">Membrane</keyword>
<comment type="caution">
    <text evidence="5">The sequence shown here is derived from an EMBL/GenBank/DDBJ whole genome shotgun (WGS) entry which is preliminary data.</text>
</comment>
<feature type="chain" id="PRO_5006416101" evidence="2">
    <location>
        <begin position="33"/>
        <end position="349"/>
    </location>
</feature>
<evidence type="ECO:0000256" key="2">
    <source>
        <dbReference type="SAM" id="SignalP"/>
    </source>
</evidence>